<reference evidence="1 2" key="1">
    <citation type="submission" date="2024-04" db="EMBL/GenBank/DDBJ databases">
        <title>Phyllosticta paracitricarpa is synonymous to the EU quarantine fungus P. citricarpa based on phylogenomic analyses.</title>
        <authorList>
            <consortium name="Lawrence Berkeley National Laboratory"/>
            <person name="Van Ingen-Buijs V.A."/>
            <person name="Van Westerhoven A.C."/>
            <person name="Haridas S."/>
            <person name="Skiadas P."/>
            <person name="Martin F."/>
            <person name="Groenewald J.Z."/>
            <person name="Crous P.W."/>
            <person name="Seidl M.F."/>
        </authorList>
    </citation>
    <scope>NUCLEOTIDE SEQUENCE [LARGE SCALE GENOMIC DNA]</scope>
    <source>
        <strain evidence="1 2">CBS 123374</strain>
    </source>
</reference>
<accession>A0ABR1Z001</accession>
<organism evidence="1 2">
    <name type="scientific">Phyllosticta capitalensis</name>
    <dbReference type="NCBI Taxonomy" id="121624"/>
    <lineage>
        <taxon>Eukaryota</taxon>
        <taxon>Fungi</taxon>
        <taxon>Dikarya</taxon>
        <taxon>Ascomycota</taxon>
        <taxon>Pezizomycotina</taxon>
        <taxon>Dothideomycetes</taxon>
        <taxon>Dothideomycetes incertae sedis</taxon>
        <taxon>Botryosphaeriales</taxon>
        <taxon>Phyllostictaceae</taxon>
        <taxon>Phyllosticta</taxon>
    </lineage>
</organism>
<comment type="caution">
    <text evidence="1">The sequence shown here is derived from an EMBL/GenBank/DDBJ whole genome shotgun (WGS) entry which is preliminary data.</text>
</comment>
<keyword evidence="2" id="KW-1185">Reference proteome</keyword>
<evidence type="ECO:0008006" key="3">
    <source>
        <dbReference type="Google" id="ProtNLM"/>
    </source>
</evidence>
<evidence type="ECO:0000313" key="1">
    <source>
        <dbReference type="EMBL" id="KAK8243909.1"/>
    </source>
</evidence>
<protein>
    <recommendedName>
        <fullName evidence="3">F-box domain-containing protein</fullName>
    </recommendedName>
</protein>
<dbReference type="SUPFAM" id="SSF81383">
    <property type="entry name" value="F-box domain"/>
    <property type="match status" value="1"/>
</dbReference>
<dbReference type="Proteomes" id="UP001492380">
    <property type="component" value="Unassembled WGS sequence"/>
</dbReference>
<dbReference type="InterPro" id="IPR036047">
    <property type="entry name" value="F-box-like_dom_sf"/>
</dbReference>
<sequence>MDLDPTEPLPSAGEATSVGLRRTATDASPDLLGIPLELQLEIASYLESSSIGRLRATCRQLDYNFYDLFIKHFLHSRQYDLWRTSESPCLEIYWTENGLHWANFLLSIKNLSKDVRELVFKVGFDVSFREIGRSTTRTQFRYPGEDTQREMNIVDKRKEMIERKWRVAELLESIWMSTPRVKSVRIICECDFPETHRFETHESTGLRFAQALTLLTDQITTIDKGIEALDIKSPPGIVIDSKWDTIDYDPTRVFSNLDKVSEKLLKVTFFAKTIDSNYWENAVKGPDRFSPCLSSYFGAMTHVEELTLQATTEDDAMTPKFVHSILSTFSSTSLRSLRLESLIIRQSTLAKFLSVRGQRLQELYLDKIFLVHGG</sequence>
<gene>
    <name evidence="1" type="ORF">HDK90DRAFT_137327</name>
</gene>
<name>A0ABR1Z001_9PEZI</name>
<proteinExistence type="predicted"/>
<evidence type="ECO:0000313" key="2">
    <source>
        <dbReference type="Proteomes" id="UP001492380"/>
    </source>
</evidence>
<dbReference type="EMBL" id="JBBWRZ010000002">
    <property type="protein sequence ID" value="KAK8243909.1"/>
    <property type="molecule type" value="Genomic_DNA"/>
</dbReference>